<evidence type="ECO:0000313" key="2">
    <source>
        <dbReference type="EMBL" id="TNN31046.1"/>
    </source>
</evidence>
<name>A0A4Z2EQ54_9TELE</name>
<proteinExistence type="predicted"/>
<organism evidence="2 3">
    <name type="scientific">Liparis tanakae</name>
    <name type="common">Tanaka's snailfish</name>
    <dbReference type="NCBI Taxonomy" id="230148"/>
    <lineage>
        <taxon>Eukaryota</taxon>
        <taxon>Metazoa</taxon>
        <taxon>Chordata</taxon>
        <taxon>Craniata</taxon>
        <taxon>Vertebrata</taxon>
        <taxon>Euteleostomi</taxon>
        <taxon>Actinopterygii</taxon>
        <taxon>Neopterygii</taxon>
        <taxon>Teleostei</taxon>
        <taxon>Neoteleostei</taxon>
        <taxon>Acanthomorphata</taxon>
        <taxon>Eupercaria</taxon>
        <taxon>Perciformes</taxon>
        <taxon>Cottioidei</taxon>
        <taxon>Cottales</taxon>
        <taxon>Liparidae</taxon>
        <taxon>Liparis</taxon>
    </lineage>
</organism>
<reference evidence="2 3" key="1">
    <citation type="submission" date="2019-03" db="EMBL/GenBank/DDBJ databases">
        <title>First draft genome of Liparis tanakae, snailfish: a comprehensive survey of snailfish specific genes.</title>
        <authorList>
            <person name="Kim W."/>
            <person name="Song I."/>
            <person name="Jeong J.-H."/>
            <person name="Kim D."/>
            <person name="Kim S."/>
            <person name="Ryu S."/>
            <person name="Song J.Y."/>
            <person name="Lee S.K."/>
        </authorList>
    </citation>
    <scope>NUCLEOTIDE SEQUENCE [LARGE SCALE GENOMIC DNA]</scope>
    <source>
        <tissue evidence="2">Muscle</tissue>
    </source>
</reference>
<protein>
    <submittedName>
        <fullName evidence="2">Uncharacterized protein</fullName>
    </submittedName>
</protein>
<feature type="region of interest" description="Disordered" evidence="1">
    <location>
        <begin position="1"/>
        <end position="24"/>
    </location>
</feature>
<dbReference type="EMBL" id="SRLO01003865">
    <property type="protein sequence ID" value="TNN31046.1"/>
    <property type="molecule type" value="Genomic_DNA"/>
</dbReference>
<accession>A0A4Z2EQ54</accession>
<feature type="compositionally biased region" description="Acidic residues" evidence="1">
    <location>
        <begin position="1"/>
        <end position="23"/>
    </location>
</feature>
<keyword evidence="3" id="KW-1185">Reference proteome</keyword>
<dbReference type="AlphaFoldDB" id="A0A4Z2EQ54"/>
<sequence>MKALREEEEEVEEEEEEEEEEEVLSLRLLELNRSSEHGGLTVTQQAGGRGLRRVPYGLIKRMDQMSSIQPERRTFSLSLNGRRCTRTSE</sequence>
<gene>
    <name evidence="2" type="ORF">EYF80_058802</name>
</gene>
<evidence type="ECO:0000313" key="3">
    <source>
        <dbReference type="Proteomes" id="UP000314294"/>
    </source>
</evidence>
<evidence type="ECO:0000256" key="1">
    <source>
        <dbReference type="SAM" id="MobiDB-lite"/>
    </source>
</evidence>
<comment type="caution">
    <text evidence="2">The sequence shown here is derived from an EMBL/GenBank/DDBJ whole genome shotgun (WGS) entry which is preliminary data.</text>
</comment>
<dbReference type="Proteomes" id="UP000314294">
    <property type="component" value="Unassembled WGS sequence"/>
</dbReference>